<comment type="caution">
    <text evidence="2">The sequence shown here is derived from an EMBL/GenBank/DDBJ whole genome shotgun (WGS) entry which is preliminary data.</text>
</comment>
<evidence type="ECO:0000256" key="1">
    <source>
        <dbReference type="SAM" id="MobiDB-lite"/>
    </source>
</evidence>
<sequence>MNMAGVFSNNGHYGPDFLLSLVSSLAARNAVTPPEGDQPETHSDGSDTPDDVSSVVSTPSEGVPPAKRRRKPDGKLRRLTFDLLCTSSFVVLSSASDSLLF</sequence>
<dbReference type="AlphaFoldDB" id="A0AAN8EUY6"/>
<reference evidence="2 3" key="1">
    <citation type="submission" date="2019-10" db="EMBL/GenBank/DDBJ databases">
        <title>Assembly and Annotation for the nematode Trichostrongylus colubriformis.</title>
        <authorList>
            <person name="Martin J."/>
        </authorList>
    </citation>
    <scope>NUCLEOTIDE SEQUENCE [LARGE SCALE GENOMIC DNA]</scope>
    <source>
        <strain evidence="2">G859</strain>
        <tissue evidence="2">Whole worm</tissue>
    </source>
</reference>
<keyword evidence="3" id="KW-1185">Reference proteome</keyword>
<evidence type="ECO:0000313" key="2">
    <source>
        <dbReference type="EMBL" id="KAK5967380.1"/>
    </source>
</evidence>
<name>A0AAN8EUY6_TRICO</name>
<gene>
    <name evidence="2" type="ORF">GCK32_014864</name>
</gene>
<accession>A0AAN8EUY6</accession>
<evidence type="ECO:0000313" key="3">
    <source>
        <dbReference type="Proteomes" id="UP001331761"/>
    </source>
</evidence>
<organism evidence="2 3">
    <name type="scientific">Trichostrongylus colubriformis</name>
    <name type="common">Black scour worm</name>
    <dbReference type="NCBI Taxonomy" id="6319"/>
    <lineage>
        <taxon>Eukaryota</taxon>
        <taxon>Metazoa</taxon>
        <taxon>Ecdysozoa</taxon>
        <taxon>Nematoda</taxon>
        <taxon>Chromadorea</taxon>
        <taxon>Rhabditida</taxon>
        <taxon>Rhabditina</taxon>
        <taxon>Rhabditomorpha</taxon>
        <taxon>Strongyloidea</taxon>
        <taxon>Trichostrongylidae</taxon>
        <taxon>Trichostrongylus</taxon>
    </lineage>
</organism>
<dbReference type="Proteomes" id="UP001331761">
    <property type="component" value="Unassembled WGS sequence"/>
</dbReference>
<proteinExistence type="predicted"/>
<feature type="compositionally biased region" description="Low complexity" evidence="1">
    <location>
        <begin position="51"/>
        <end position="60"/>
    </location>
</feature>
<feature type="region of interest" description="Disordered" evidence="1">
    <location>
        <begin position="29"/>
        <end position="72"/>
    </location>
</feature>
<protein>
    <submittedName>
        <fullName evidence="2">Uncharacterized protein</fullName>
    </submittedName>
</protein>
<dbReference type="EMBL" id="WIXE01022549">
    <property type="protein sequence ID" value="KAK5967380.1"/>
    <property type="molecule type" value="Genomic_DNA"/>
</dbReference>